<dbReference type="EMBL" id="FZNS01000014">
    <property type="protein sequence ID" value="SNR97990.1"/>
    <property type="molecule type" value="Genomic_DNA"/>
</dbReference>
<dbReference type="Pfam" id="PF16371">
    <property type="entry name" value="MetallophosN"/>
    <property type="match status" value="1"/>
</dbReference>
<dbReference type="PANTHER" id="PTHR43143">
    <property type="entry name" value="METALLOPHOSPHOESTERASE, CALCINEURIN SUPERFAMILY"/>
    <property type="match status" value="1"/>
</dbReference>
<evidence type="ECO:0000259" key="1">
    <source>
        <dbReference type="Pfam" id="PF00149"/>
    </source>
</evidence>
<dbReference type="Gene3D" id="2.60.40.10">
    <property type="entry name" value="Immunoglobulins"/>
    <property type="match status" value="1"/>
</dbReference>
<feature type="domain" description="Calcineurin-like phosphoesterase" evidence="1">
    <location>
        <begin position="128"/>
        <end position="305"/>
    </location>
</feature>
<dbReference type="InterPro" id="IPR013783">
    <property type="entry name" value="Ig-like_fold"/>
</dbReference>
<keyword evidence="5" id="KW-1185">Reference proteome</keyword>
<reference evidence="5" key="1">
    <citation type="submission" date="2017-06" db="EMBL/GenBank/DDBJ databases">
        <authorList>
            <person name="Varghese N."/>
            <person name="Submissions S."/>
        </authorList>
    </citation>
    <scope>NUCLEOTIDE SEQUENCE [LARGE SCALE GENOMIC DNA]</scope>
    <source>
        <strain evidence="5">DSM 28041</strain>
    </source>
</reference>
<dbReference type="Pfam" id="PF16370">
    <property type="entry name" value="MetallophosC"/>
    <property type="match status" value="1"/>
</dbReference>
<feature type="domain" description="Calcineurin-like phosphoesterase C-terminal" evidence="2">
    <location>
        <begin position="321"/>
        <end position="495"/>
    </location>
</feature>
<dbReference type="InterPro" id="IPR029052">
    <property type="entry name" value="Metallo-depent_PP-like"/>
</dbReference>
<dbReference type="SUPFAM" id="SSF56300">
    <property type="entry name" value="Metallo-dependent phosphatases"/>
    <property type="match status" value="1"/>
</dbReference>
<dbReference type="Proteomes" id="UP000198310">
    <property type="component" value="Unassembled WGS sequence"/>
</dbReference>
<dbReference type="Gene3D" id="3.60.21.10">
    <property type="match status" value="1"/>
</dbReference>
<organism evidence="4 5">
    <name type="scientific">Hymenobacter mucosus</name>
    <dbReference type="NCBI Taxonomy" id="1411120"/>
    <lineage>
        <taxon>Bacteria</taxon>
        <taxon>Pseudomonadati</taxon>
        <taxon>Bacteroidota</taxon>
        <taxon>Cytophagia</taxon>
        <taxon>Cytophagales</taxon>
        <taxon>Hymenobacteraceae</taxon>
        <taxon>Hymenobacter</taxon>
    </lineage>
</organism>
<dbReference type="InterPro" id="IPR051918">
    <property type="entry name" value="STPP_CPPED1"/>
</dbReference>
<dbReference type="RefSeq" id="WP_089334149.1">
    <property type="nucleotide sequence ID" value="NZ_FZNS01000014.1"/>
</dbReference>
<name>A0A239AR22_9BACT</name>
<dbReference type="InterPro" id="IPR032288">
    <property type="entry name" value="Metallophos_C"/>
</dbReference>
<dbReference type="InterPro" id="IPR032285">
    <property type="entry name" value="Metallophos_N"/>
</dbReference>
<dbReference type="Pfam" id="PF00149">
    <property type="entry name" value="Metallophos"/>
    <property type="match status" value="1"/>
</dbReference>
<dbReference type="AlphaFoldDB" id="A0A239AR22"/>
<evidence type="ECO:0000259" key="2">
    <source>
        <dbReference type="Pfam" id="PF16370"/>
    </source>
</evidence>
<dbReference type="PANTHER" id="PTHR43143:SF6">
    <property type="entry name" value="BLL3016 PROTEIN"/>
    <property type="match status" value="1"/>
</dbReference>
<accession>A0A239AR22</accession>
<evidence type="ECO:0000313" key="5">
    <source>
        <dbReference type="Proteomes" id="UP000198310"/>
    </source>
</evidence>
<dbReference type="InterPro" id="IPR004843">
    <property type="entry name" value="Calcineurin-like_PHP"/>
</dbReference>
<feature type="domain" description="Calcineurin-like phosphoesterase N-terminal" evidence="3">
    <location>
        <begin position="49"/>
        <end position="117"/>
    </location>
</feature>
<evidence type="ECO:0000259" key="3">
    <source>
        <dbReference type="Pfam" id="PF16371"/>
    </source>
</evidence>
<protein>
    <submittedName>
        <fullName evidence="4">Calcineurin-like phosphoesterase</fullName>
    </submittedName>
</protein>
<dbReference type="GO" id="GO:0016787">
    <property type="term" value="F:hydrolase activity"/>
    <property type="evidence" value="ECO:0007669"/>
    <property type="project" value="InterPro"/>
</dbReference>
<gene>
    <name evidence="4" type="ORF">SAMN06269173_11461</name>
</gene>
<sequence>MRNSFVSYALPMLFGLLMAGRDLAYGQRFTPHTVVGTVFADQNGNGQRESSEAGVAGVLVSNGVEIVPTDRKGRYRLSTRPGRLIFVVKPRDYAPAQPTSWYYQPTAASHQTADFALQPAPEKNAYDVVLLGDIQAGSQDDLYHFNHLVTEELYDDPYAFALTLGDITFDELGVYPKTKASLAALGKPVYAVFGNHDQNYEVQDALYADSTYQRYFGPSYYALQHGQAHFVVLNDVAYLGQKKYEGRISSEQLNFLTNYLRHSDPEQLHVLAMHIPLAEVVNKADLLRVLAGHSNVAFISAHEHRNRREYHLQPTGPAWQEIVVGATCGSWWQGEHDIFGIPSALMNCGAPKGYWKMQVGEHSDYQLAYKASQYPATFQMSVWTPEDSEWDPAQNLPADSTRSVAMINVFAGSPKTRVEFRLNDGAWQPAYPVMTPDPYVARLYQLQQRRVYPSAKASALAGKAEPSPHLWRARLPSGLPVGTHKIEVRATDPCGLNARAYRVLTVHPSSLR</sequence>
<proteinExistence type="predicted"/>
<evidence type="ECO:0000313" key="4">
    <source>
        <dbReference type="EMBL" id="SNR97990.1"/>
    </source>
</evidence>